<accession>A0AAV3P7W2</accession>
<gene>
    <name evidence="2" type="ORF">LIER_06664</name>
</gene>
<dbReference type="EMBL" id="BAABME010000985">
    <property type="protein sequence ID" value="GAA0146796.1"/>
    <property type="molecule type" value="Genomic_DNA"/>
</dbReference>
<dbReference type="AlphaFoldDB" id="A0AAV3P7W2"/>
<dbReference type="InterPro" id="IPR000477">
    <property type="entry name" value="RT_dom"/>
</dbReference>
<dbReference type="PROSITE" id="PS50878">
    <property type="entry name" value="RT_POL"/>
    <property type="match status" value="1"/>
</dbReference>
<proteinExistence type="predicted"/>
<evidence type="ECO:0000313" key="3">
    <source>
        <dbReference type="Proteomes" id="UP001454036"/>
    </source>
</evidence>
<name>A0AAV3P7W2_LITER</name>
<dbReference type="Gene3D" id="3.30.70.270">
    <property type="match status" value="1"/>
</dbReference>
<sequence length="125" mass="14041">MVNKVLSTQVGRTIEIYVDDMLIKSWGATGHEANLWERFGNLQKYNLWLNLGKGVFRVASRKFLGYMISPREFEPNSDKIAAVQATQSPKSNKKVQGLTGKVATWADSYLLQVPGARPSLRLVMI</sequence>
<protein>
    <recommendedName>
        <fullName evidence="1">Reverse transcriptase domain-containing protein</fullName>
    </recommendedName>
</protein>
<dbReference type="Proteomes" id="UP001454036">
    <property type="component" value="Unassembled WGS sequence"/>
</dbReference>
<evidence type="ECO:0000259" key="1">
    <source>
        <dbReference type="PROSITE" id="PS50878"/>
    </source>
</evidence>
<comment type="caution">
    <text evidence="2">The sequence shown here is derived from an EMBL/GenBank/DDBJ whole genome shotgun (WGS) entry which is preliminary data.</text>
</comment>
<dbReference type="SUPFAM" id="SSF56672">
    <property type="entry name" value="DNA/RNA polymerases"/>
    <property type="match status" value="1"/>
</dbReference>
<feature type="domain" description="Reverse transcriptase" evidence="1">
    <location>
        <begin position="1"/>
        <end position="68"/>
    </location>
</feature>
<evidence type="ECO:0000313" key="2">
    <source>
        <dbReference type="EMBL" id="GAA0146796.1"/>
    </source>
</evidence>
<dbReference type="InterPro" id="IPR043128">
    <property type="entry name" value="Rev_trsase/Diguanyl_cyclase"/>
</dbReference>
<keyword evidence="3" id="KW-1185">Reference proteome</keyword>
<dbReference type="InterPro" id="IPR043502">
    <property type="entry name" value="DNA/RNA_pol_sf"/>
</dbReference>
<organism evidence="2 3">
    <name type="scientific">Lithospermum erythrorhizon</name>
    <name type="common">Purple gromwell</name>
    <name type="synonym">Lithospermum officinale var. erythrorhizon</name>
    <dbReference type="NCBI Taxonomy" id="34254"/>
    <lineage>
        <taxon>Eukaryota</taxon>
        <taxon>Viridiplantae</taxon>
        <taxon>Streptophyta</taxon>
        <taxon>Embryophyta</taxon>
        <taxon>Tracheophyta</taxon>
        <taxon>Spermatophyta</taxon>
        <taxon>Magnoliopsida</taxon>
        <taxon>eudicotyledons</taxon>
        <taxon>Gunneridae</taxon>
        <taxon>Pentapetalae</taxon>
        <taxon>asterids</taxon>
        <taxon>lamiids</taxon>
        <taxon>Boraginales</taxon>
        <taxon>Boraginaceae</taxon>
        <taxon>Boraginoideae</taxon>
        <taxon>Lithospermeae</taxon>
        <taxon>Lithospermum</taxon>
    </lineage>
</organism>
<reference evidence="2 3" key="1">
    <citation type="submission" date="2024-01" db="EMBL/GenBank/DDBJ databases">
        <title>The complete chloroplast genome sequence of Lithospermum erythrorhizon: insights into the phylogenetic relationship among Boraginaceae species and the maternal lineages of purple gromwells.</title>
        <authorList>
            <person name="Okada T."/>
            <person name="Watanabe K."/>
        </authorList>
    </citation>
    <scope>NUCLEOTIDE SEQUENCE [LARGE SCALE GENOMIC DNA]</scope>
</reference>